<dbReference type="Proteomes" id="UP001300261">
    <property type="component" value="Unassembled WGS sequence"/>
</dbReference>
<evidence type="ECO:0000256" key="4">
    <source>
        <dbReference type="ARBA" id="ARBA00022989"/>
    </source>
</evidence>
<comment type="subcellular location">
    <subcellularLocation>
        <location evidence="1">Cell membrane</location>
        <topology evidence="1">Multi-pass membrane protein</topology>
    </subcellularLocation>
</comment>
<keyword evidence="2" id="KW-1003">Cell membrane</keyword>
<keyword evidence="3 6" id="KW-0812">Transmembrane</keyword>
<evidence type="ECO:0000313" key="8">
    <source>
        <dbReference type="Proteomes" id="UP001300261"/>
    </source>
</evidence>
<name>A0ABT3R383_9HYPH</name>
<proteinExistence type="predicted"/>
<feature type="transmembrane region" description="Helical" evidence="6">
    <location>
        <begin position="73"/>
        <end position="93"/>
    </location>
</feature>
<dbReference type="InterPro" id="IPR001123">
    <property type="entry name" value="LeuE-type"/>
</dbReference>
<reference evidence="7 8" key="1">
    <citation type="journal article" date="2016" name="Int. J. Syst. Evol. Microbiol.">
        <title>Labrenzia salina sp. nov., isolated from the rhizosphere of the halophyte Arthrocnemum macrostachyum.</title>
        <authorList>
            <person name="Camacho M."/>
            <person name="Redondo-Gomez S."/>
            <person name="Rodriguez-Llorente I."/>
            <person name="Rohde M."/>
            <person name="Sproer C."/>
            <person name="Schumann P."/>
            <person name="Klenk H.P."/>
            <person name="Montero-Calasanz M.D.C."/>
        </authorList>
    </citation>
    <scope>NUCLEOTIDE SEQUENCE [LARGE SCALE GENOMIC DNA]</scope>
    <source>
        <strain evidence="7 8">DSM 29163</strain>
    </source>
</reference>
<feature type="transmembrane region" description="Helical" evidence="6">
    <location>
        <begin position="45"/>
        <end position="67"/>
    </location>
</feature>
<evidence type="ECO:0000256" key="2">
    <source>
        <dbReference type="ARBA" id="ARBA00022475"/>
    </source>
</evidence>
<dbReference type="EMBL" id="JAPEVI010000003">
    <property type="protein sequence ID" value="MCX2723714.1"/>
    <property type="molecule type" value="Genomic_DNA"/>
</dbReference>
<evidence type="ECO:0000256" key="1">
    <source>
        <dbReference type="ARBA" id="ARBA00004651"/>
    </source>
</evidence>
<gene>
    <name evidence="7" type="ORF">ON753_15270</name>
</gene>
<feature type="transmembrane region" description="Helical" evidence="6">
    <location>
        <begin position="12"/>
        <end position="33"/>
    </location>
</feature>
<keyword evidence="4 6" id="KW-1133">Transmembrane helix</keyword>
<dbReference type="RefSeq" id="WP_265963482.1">
    <property type="nucleotide sequence ID" value="NZ_JAPEVI010000003.1"/>
</dbReference>
<evidence type="ECO:0000313" key="7">
    <source>
        <dbReference type="EMBL" id="MCX2723714.1"/>
    </source>
</evidence>
<protein>
    <submittedName>
        <fullName evidence="7">LysE family translocator</fullName>
    </submittedName>
</protein>
<evidence type="ECO:0000256" key="5">
    <source>
        <dbReference type="ARBA" id="ARBA00023136"/>
    </source>
</evidence>
<dbReference type="PANTHER" id="PTHR30086:SF19">
    <property type="entry name" value="THREONINE EFFLUX PROTEIN"/>
    <property type="match status" value="1"/>
</dbReference>
<accession>A0ABT3R383</accession>
<dbReference type="PANTHER" id="PTHR30086">
    <property type="entry name" value="ARGININE EXPORTER PROTEIN ARGO"/>
    <property type="match status" value="1"/>
</dbReference>
<dbReference type="Pfam" id="PF01810">
    <property type="entry name" value="LysE"/>
    <property type="match status" value="1"/>
</dbReference>
<feature type="transmembrane region" description="Helical" evidence="6">
    <location>
        <begin position="124"/>
        <end position="145"/>
    </location>
</feature>
<feature type="transmembrane region" description="Helical" evidence="6">
    <location>
        <begin position="188"/>
        <end position="208"/>
    </location>
</feature>
<keyword evidence="8" id="KW-1185">Reference proteome</keyword>
<evidence type="ECO:0000256" key="6">
    <source>
        <dbReference type="SAM" id="Phobius"/>
    </source>
</evidence>
<feature type="transmembrane region" description="Helical" evidence="6">
    <location>
        <begin position="151"/>
        <end position="176"/>
    </location>
</feature>
<keyword evidence="5 6" id="KW-0472">Membrane</keyword>
<comment type="caution">
    <text evidence="7">The sequence shown here is derived from an EMBL/GenBank/DDBJ whole genome shotgun (WGS) entry which is preliminary data.</text>
</comment>
<evidence type="ECO:0000256" key="3">
    <source>
        <dbReference type="ARBA" id="ARBA00022692"/>
    </source>
</evidence>
<organism evidence="7 8">
    <name type="scientific">Roseibium salinum</name>
    <dbReference type="NCBI Taxonomy" id="1604349"/>
    <lineage>
        <taxon>Bacteria</taxon>
        <taxon>Pseudomonadati</taxon>
        <taxon>Pseudomonadota</taxon>
        <taxon>Alphaproteobacteria</taxon>
        <taxon>Hyphomicrobiales</taxon>
        <taxon>Stappiaceae</taxon>
        <taxon>Roseibium</taxon>
    </lineage>
</organism>
<sequence length="211" mass="22642">METIAPYVPGLLLVYSAFLLAVMSPGPGVLALMGTSMHSGRKAGVCFAVGIVLGSITWGTLTVAGLSVVMAKFGYLLFLIKIFGGCYLLWMACKAFRSATTRQELAARVAPASLKPRQLILRGYLVMLTNPKAIFSWIAIVSLGIQNNAPWWLGVVLVSGTTTLSFLVNMSYALLFSTSVMLRAYARARRSIQAVLGTFFAFAGVKMITSA</sequence>